<dbReference type="OrthoDB" id="6891462at2"/>
<organism evidence="1 2">
    <name type="scientific">Pseudomonas fluorescens</name>
    <dbReference type="NCBI Taxonomy" id="294"/>
    <lineage>
        <taxon>Bacteria</taxon>
        <taxon>Pseudomonadati</taxon>
        <taxon>Pseudomonadota</taxon>
        <taxon>Gammaproteobacteria</taxon>
        <taxon>Pseudomonadales</taxon>
        <taxon>Pseudomonadaceae</taxon>
        <taxon>Pseudomonas</taxon>
    </lineage>
</organism>
<dbReference type="Proteomes" id="UP000337909">
    <property type="component" value="Unassembled WGS sequence"/>
</dbReference>
<dbReference type="RefSeq" id="WP_150645006.1">
    <property type="nucleotide sequence ID" value="NZ_CABVHQ010000081.1"/>
</dbReference>
<sequence>MDNSTSLIGTGTACIDYVQDTLFGPISKRSECQVRLFTLTLEDQPGFELVVEAPPSDLHKAHTLNVLLDGKKYIGIVRHSKRADDQGLVLQMEMQ</sequence>
<gene>
    <name evidence="1" type="ORF">PS691_05198</name>
</gene>
<dbReference type="AlphaFoldDB" id="A0A5E7F4P6"/>
<evidence type="ECO:0000313" key="2">
    <source>
        <dbReference type="Proteomes" id="UP000337909"/>
    </source>
</evidence>
<name>A0A5E7F4P6_PSEFL</name>
<accession>A0A5E7F4P6</accession>
<protein>
    <submittedName>
        <fullName evidence="1">Uncharacterized protein</fullName>
    </submittedName>
</protein>
<proteinExistence type="predicted"/>
<dbReference type="EMBL" id="CABVHQ010000081">
    <property type="protein sequence ID" value="VVO34361.1"/>
    <property type="molecule type" value="Genomic_DNA"/>
</dbReference>
<reference evidence="1 2" key="1">
    <citation type="submission" date="2019-09" db="EMBL/GenBank/DDBJ databases">
        <authorList>
            <person name="Chandra G."/>
            <person name="Truman W A."/>
        </authorList>
    </citation>
    <scope>NUCLEOTIDE SEQUENCE [LARGE SCALE GENOMIC DNA]</scope>
    <source>
        <strain evidence="1">PS691</strain>
    </source>
</reference>
<evidence type="ECO:0000313" key="1">
    <source>
        <dbReference type="EMBL" id="VVO34361.1"/>
    </source>
</evidence>